<keyword evidence="2" id="KW-0012">Acyltransferase</keyword>
<dbReference type="PANTHER" id="PTHR43877:SF2">
    <property type="entry name" value="AMINOALKYLPHOSPHONATE N-ACETYLTRANSFERASE-RELATED"/>
    <property type="match status" value="1"/>
</dbReference>
<feature type="domain" description="N-acetyltransferase" evidence="3">
    <location>
        <begin position="7"/>
        <end position="152"/>
    </location>
</feature>
<evidence type="ECO:0000313" key="5">
    <source>
        <dbReference type="Proteomes" id="UP001166191"/>
    </source>
</evidence>
<gene>
    <name evidence="4" type="ORF">KNW02_08480</name>
</gene>
<dbReference type="EMBL" id="JAHKNG010000011">
    <property type="protein sequence ID" value="MBU3030154.1"/>
    <property type="molecule type" value="Genomic_DNA"/>
</dbReference>
<dbReference type="CDD" id="cd04301">
    <property type="entry name" value="NAT_SF"/>
    <property type="match status" value="1"/>
</dbReference>
<dbReference type="InterPro" id="IPR050832">
    <property type="entry name" value="Bact_Acetyltransf"/>
</dbReference>
<name>A0ABS6AI13_9RHOB</name>
<reference evidence="4" key="1">
    <citation type="submission" date="2021-06" db="EMBL/GenBank/DDBJ databases">
        <title>Paracoccus bacterium XHP0099 sp. nov., isolated from the surface waters of the Yellow Sea.</title>
        <authorList>
            <person name="Xue H."/>
            <person name="Zhang D."/>
        </authorList>
    </citation>
    <scope>NUCLEOTIDE SEQUENCE</scope>
    <source>
        <strain evidence="4">XHP0099</strain>
    </source>
</reference>
<dbReference type="RefSeq" id="WP_216032834.1">
    <property type="nucleotide sequence ID" value="NZ_JAHKNG010000011.1"/>
</dbReference>
<dbReference type="PROSITE" id="PS51186">
    <property type="entry name" value="GNAT"/>
    <property type="match status" value="1"/>
</dbReference>
<protein>
    <submittedName>
        <fullName evidence="4">GNAT family N-acetyltransferase</fullName>
    </submittedName>
</protein>
<comment type="caution">
    <text evidence="4">The sequence shown here is derived from an EMBL/GenBank/DDBJ whole genome shotgun (WGS) entry which is preliminary data.</text>
</comment>
<accession>A0ABS6AI13</accession>
<dbReference type="Pfam" id="PF00583">
    <property type="entry name" value="Acetyltransf_1"/>
    <property type="match status" value="1"/>
</dbReference>
<proteinExistence type="predicted"/>
<dbReference type="InterPro" id="IPR000182">
    <property type="entry name" value="GNAT_dom"/>
</dbReference>
<evidence type="ECO:0000256" key="1">
    <source>
        <dbReference type="ARBA" id="ARBA00022679"/>
    </source>
</evidence>
<sequence length="152" mass="16456">MTAGPPPRFRSASRDDVPAVMALLREDLLGAVREGHDPATYLAAFDSMLAEGNNHLIVADGGDGIIACYQITFISGLSLSATRRAQIEGVRVAPAHRGRGIGEALIRDAEARARAAGCRLLQFTTNKARRDAHRFYDRVGFTPSHIGYKKPL</sequence>
<evidence type="ECO:0000259" key="3">
    <source>
        <dbReference type="PROSITE" id="PS51186"/>
    </source>
</evidence>
<keyword evidence="5" id="KW-1185">Reference proteome</keyword>
<dbReference type="Proteomes" id="UP001166191">
    <property type="component" value="Unassembled WGS sequence"/>
</dbReference>
<keyword evidence="1" id="KW-0808">Transferase</keyword>
<organism evidence="4 5">
    <name type="scientific">Paracoccus marinaquae</name>
    <dbReference type="NCBI Taxonomy" id="2841926"/>
    <lineage>
        <taxon>Bacteria</taxon>
        <taxon>Pseudomonadati</taxon>
        <taxon>Pseudomonadota</taxon>
        <taxon>Alphaproteobacteria</taxon>
        <taxon>Rhodobacterales</taxon>
        <taxon>Paracoccaceae</taxon>
        <taxon>Paracoccus</taxon>
    </lineage>
</organism>
<evidence type="ECO:0000256" key="2">
    <source>
        <dbReference type="ARBA" id="ARBA00023315"/>
    </source>
</evidence>
<dbReference type="PANTHER" id="PTHR43877">
    <property type="entry name" value="AMINOALKYLPHOSPHONATE N-ACETYLTRANSFERASE-RELATED-RELATED"/>
    <property type="match status" value="1"/>
</dbReference>
<evidence type="ECO:0000313" key="4">
    <source>
        <dbReference type="EMBL" id="MBU3030154.1"/>
    </source>
</evidence>